<dbReference type="OrthoDB" id="694638at2759"/>
<comment type="caution">
    <text evidence="1">The sequence shown here is derived from an EMBL/GenBank/DDBJ whole genome shotgun (WGS) entry which is preliminary data.</text>
</comment>
<dbReference type="Gramene" id="OE9A085363T1">
    <property type="protein sequence ID" value="OE9A085363C1"/>
    <property type="gene ID" value="OE9A085363"/>
</dbReference>
<reference evidence="1 2" key="1">
    <citation type="submission" date="2019-12" db="EMBL/GenBank/DDBJ databases">
        <authorList>
            <person name="Alioto T."/>
            <person name="Alioto T."/>
            <person name="Gomez Garrido J."/>
        </authorList>
    </citation>
    <scope>NUCLEOTIDE SEQUENCE [LARGE SCALE GENOMIC DNA]</scope>
</reference>
<evidence type="ECO:0000313" key="1">
    <source>
        <dbReference type="EMBL" id="CAA2972766.1"/>
    </source>
</evidence>
<keyword evidence="2" id="KW-1185">Reference proteome</keyword>
<dbReference type="Proteomes" id="UP000594638">
    <property type="component" value="Unassembled WGS sequence"/>
</dbReference>
<organism evidence="1 2">
    <name type="scientific">Olea europaea subsp. europaea</name>
    <dbReference type="NCBI Taxonomy" id="158383"/>
    <lineage>
        <taxon>Eukaryota</taxon>
        <taxon>Viridiplantae</taxon>
        <taxon>Streptophyta</taxon>
        <taxon>Embryophyta</taxon>
        <taxon>Tracheophyta</taxon>
        <taxon>Spermatophyta</taxon>
        <taxon>Magnoliopsida</taxon>
        <taxon>eudicotyledons</taxon>
        <taxon>Gunneridae</taxon>
        <taxon>Pentapetalae</taxon>
        <taxon>asterids</taxon>
        <taxon>lamiids</taxon>
        <taxon>Lamiales</taxon>
        <taxon>Oleaceae</taxon>
        <taxon>Oleeae</taxon>
        <taxon>Olea</taxon>
    </lineage>
</organism>
<dbReference type="PANTHER" id="PTHR33526:SF20">
    <property type="entry name" value="VQ DOMAIN-CONTAINING PROTEIN"/>
    <property type="match status" value="1"/>
</dbReference>
<dbReference type="PANTHER" id="PTHR33526">
    <property type="entry name" value="OS07G0123800 PROTEIN"/>
    <property type="match status" value="1"/>
</dbReference>
<protein>
    <submittedName>
        <fullName evidence="1">Uncharacterized protein</fullName>
    </submittedName>
</protein>
<sequence length="137" mass="15516">MARNKGKKQNKFIHFMTAPIRILTFDCARRIDPDRIVQSQSHKDTGFNLPKESDDGDIMELIRQAAARKGSGIRVDVDSKGNLVLKKQPVEAAERSYRIGVGRIGRIDEEVSCDFIESDVNNYLYRKCPSYAILKGN</sequence>
<evidence type="ECO:0000313" key="2">
    <source>
        <dbReference type="Proteomes" id="UP000594638"/>
    </source>
</evidence>
<proteinExistence type="predicted"/>
<dbReference type="AlphaFoldDB" id="A0A8S0R2X8"/>
<accession>A0A8S0R2X8</accession>
<gene>
    <name evidence="1" type="ORF">OLEA9_A085363</name>
</gene>
<name>A0A8S0R2X8_OLEEU</name>
<dbReference type="EMBL" id="CACTIH010002067">
    <property type="protein sequence ID" value="CAA2972766.1"/>
    <property type="molecule type" value="Genomic_DNA"/>
</dbReference>